<sequence>MTKIAIESNCEIVKRGLQNILKDYEVLDYYEGIDEVFDLLFFEDENLAKRRELKIRIVNEKDLPINIDYSLISIRTSEKEILEAVEKTLKGYNYIEKSLDEFKKYRNKKIKNIESLTKREKYLLEEILKGKTNKDISKKIYISDKTIKNNLTGLYKKLKVSGRREILKNIVKFNKSNRAWKKKILFLNR</sequence>
<dbReference type="GO" id="GO:0006355">
    <property type="term" value="P:regulation of DNA-templated transcription"/>
    <property type="evidence" value="ECO:0007669"/>
    <property type="project" value="InterPro"/>
</dbReference>
<dbReference type="GO" id="GO:0003677">
    <property type="term" value="F:DNA binding"/>
    <property type="evidence" value="ECO:0007669"/>
    <property type="project" value="UniProtKB-KW"/>
</dbReference>
<dbReference type="InterPro" id="IPR039420">
    <property type="entry name" value="WalR-like"/>
</dbReference>
<dbReference type="AlphaFoldDB" id="A0A1U7LZM0"/>
<dbReference type="InterPro" id="IPR016032">
    <property type="entry name" value="Sig_transdc_resp-reg_C-effctor"/>
</dbReference>
<organism evidence="3 4">
    <name type="scientific">Peptoniphilus porci</name>
    <dbReference type="NCBI Taxonomy" id="2652280"/>
    <lineage>
        <taxon>Bacteria</taxon>
        <taxon>Bacillati</taxon>
        <taxon>Bacillota</taxon>
        <taxon>Tissierellia</taxon>
        <taxon>Tissierellales</taxon>
        <taxon>Peptoniphilaceae</taxon>
        <taxon>Peptoniphilus</taxon>
    </lineage>
</organism>
<dbReference type="EMBL" id="MJIH01000001">
    <property type="protein sequence ID" value="OLR64859.1"/>
    <property type="molecule type" value="Genomic_DNA"/>
</dbReference>
<protein>
    <submittedName>
        <fullName evidence="3">Helix-turn-helix transcriptional regulator</fullName>
    </submittedName>
</protein>
<dbReference type="SUPFAM" id="SSF46894">
    <property type="entry name" value="C-terminal effector domain of the bipartite response regulators"/>
    <property type="match status" value="1"/>
</dbReference>
<accession>A0A1U7LZM0</accession>
<dbReference type="CDD" id="cd06170">
    <property type="entry name" value="LuxR_C_like"/>
    <property type="match status" value="1"/>
</dbReference>
<dbReference type="PANTHER" id="PTHR43214:SF43">
    <property type="entry name" value="TWO-COMPONENT RESPONSE REGULATOR"/>
    <property type="match status" value="1"/>
</dbReference>
<name>A0A1U7LZM0_9FIRM</name>
<dbReference type="InterPro" id="IPR000792">
    <property type="entry name" value="Tscrpt_reg_LuxR_C"/>
</dbReference>
<feature type="domain" description="HTH luxR-type" evidence="2">
    <location>
        <begin position="109"/>
        <end position="174"/>
    </location>
</feature>
<dbReference type="PRINTS" id="PR00038">
    <property type="entry name" value="HTHLUXR"/>
</dbReference>
<dbReference type="PANTHER" id="PTHR43214">
    <property type="entry name" value="TWO-COMPONENT RESPONSE REGULATOR"/>
    <property type="match status" value="1"/>
</dbReference>
<proteinExistence type="predicted"/>
<evidence type="ECO:0000313" key="4">
    <source>
        <dbReference type="Proteomes" id="UP000187166"/>
    </source>
</evidence>
<dbReference type="PROSITE" id="PS50043">
    <property type="entry name" value="HTH_LUXR_2"/>
    <property type="match status" value="1"/>
</dbReference>
<evidence type="ECO:0000313" key="3">
    <source>
        <dbReference type="EMBL" id="OLR64859.1"/>
    </source>
</evidence>
<dbReference type="Pfam" id="PF00196">
    <property type="entry name" value="GerE"/>
    <property type="match status" value="1"/>
</dbReference>
<dbReference type="Gene3D" id="3.40.50.2300">
    <property type="match status" value="1"/>
</dbReference>
<reference evidence="3 4" key="1">
    <citation type="journal article" date="2016" name="Appl. Environ. Microbiol.">
        <title>Function and Phylogeny of Bacterial Butyryl Coenzyme A:Acetate Transferases and Their Diversity in the Proximal Colon of Swine.</title>
        <authorList>
            <person name="Trachsel J."/>
            <person name="Bayles D.O."/>
            <person name="Looft T."/>
            <person name="Levine U.Y."/>
            <person name="Allen H.K."/>
        </authorList>
    </citation>
    <scope>NUCLEOTIDE SEQUENCE [LARGE SCALE GENOMIC DNA]</scope>
    <source>
        <strain evidence="3 4">35-6-1</strain>
    </source>
</reference>
<keyword evidence="4" id="KW-1185">Reference proteome</keyword>
<dbReference type="STRING" id="1465756.BIV18_04660"/>
<keyword evidence="1" id="KW-0238">DNA-binding</keyword>
<evidence type="ECO:0000256" key="1">
    <source>
        <dbReference type="ARBA" id="ARBA00023125"/>
    </source>
</evidence>
<dbReference type="Proteomes" id="UP000187166">
    <property type="component" value="Unassembled WGS sequence"/>
</dbReference>
<comment type="caution">
    <text evidence="3">The sequence shown here is derived from an EMBL/GenBank/DDBJ whole genome shotgun (WGS) entry which is preliminary data.</text>
</comment>
<evidence type="ECO:0000259" key="2">
    <source>
        <dbReference type="PROSITE" id="PS50043"/>
    </source>
</evidence>
<dbReference type="SMART" id="SM00421">
    <property type="entry name" value="HTH_LUXR"/>
    <property type="match status" value="1"/>
</dbReference>
<gene>
    <name evidence="3" type="ORF">BIV18_04660</name>
</gene>